<organism evidence="3 4">
    <name type="scientific">Trypanosoma brucei equiperdum</name>
    <dbReference type="NCBI Taxonomy" id="630700"/>
    <lineage>
        <taxon>Eukaryota</taxon>
        <taxon>Discoba</taxon>
        <taxon>Euglenozoa</taxon>
        <taxon>Kinetoplastea</taxon>
        <taxon>Metakinetoplastina</taxon>
        <taxon>Trypanosomatida</taxon>
        <taxon>Trypanosomatidae</taxon>
        <taxon>Trypanosoma</taxon>
    </lineage>
</organism>
<sequence>MQERESLLKEYKGLLANLEEAFDLKRSNEADQEVDDLIDETKAELRTVVASLNASEVIEVTKDVTKVVDADGNTVILYSKVAPYEVHFDNAMWYSCVITDVVQPETALERLRYKAWILGYNVEEETYSEQLRVWQPQAAEGETTLRSGVACHAVNPRSGRFEPAKVVRLTLSDTVIVTFSDVVEMTKEVGETDGAGAAGELATGKRDPSGGDTSAVTEEVPLSHVRVGRFYQQLRKRSTLTSEERARRRAQNVERKRVRRETKRQQDANVASQNANDWQRLVEDMGLATGCAKKSVDGIQRSRELDFFMFHSPLLTPGTRQEVPQLLAVESLCSDCSTNPR</sequence>
<evidence type="ECO:0000256" key="1">
    <source>
        <dbReference type="SAM" id="Coils"/>
    </source>
</evidence>
<accession>A0A3L6L2B7</accession>
<feature type="compositionally biased region" description="Basic and acidic residues" evidence="2">
    <location>
        <begin position="242"/>
        <end position="255"/>
    </location>
</feature>
<feature type="coiled-coil region" evidence="1">
    <location>
        <begin position="1"/>
        <end position="28"/>
    </location>
</feature>
<keyword evidence="1" id="KW-0175">Coiled coil</keyword>
<evidence type="ECO:0000313" key="4">
    <source>
        <dbReference type="Proteomes" id="UP000266743"/>
    </source>
</evidence>
<comment type="caution">
    <text evidence="3">The sequence shown here is derived from an EMBL/GenBank/DDBJ whole genome shotgun (WGS) entry which is preliminary data.</text>
</comment>
<dbReference type="AlphaFoldDB" id="A0A3L6L2B7"/>
<feature type="region of interest" description="Disordered" evidence="2">
    <location>
        <begin position="238"/>
        <end position="273"/>
    </location>
</feature>
<proteinExistence type="predicted"/>
<gene>
    <name evidence="3" type="ORF">DPX39_100112600</name>
</gene>
<feature type="region of interest" description="Disordered" evidence="2">
    <location>
        <begin position="190"/>
        <end position="215"/>
    </location>
</feature>
<name>A0A3L6L2B7_9TRYP</name>
<evidence type="ECO:0000256" key="2">
    <source>
        <dbReference type="SAM" id="MobiDB-lite"/>
    </source>
</evidence>
<evidence type="ECO:0000313" key="3">
    <source>
        <dbReference type="EMBL" id="RHW69851.1"/>
    </source>
</evidence>
<reference evidence="3 4" key="1">
    <citation type="submission" date="2018-09" db="EMBL/GenBank/DDBJ databases">
        <title>whole genome sequence of T. equiperdum IVM-t1 strain.</title>
        <authorList>
            <person name="Suganuma K."/>
        </authorList>
    </citation>
    <scope>NUCLEOTIDE SEQUENCE [LARGE SCALE GENOMIC DNA]</scope>
    <source>
        <strain evidence="3 4">IVM-t1</strain>
    </source>
</reference>
<protein>
    <submittedName>
        <fullName evidence="3">Uncharacterized protein</fullName>
    </submittedName>
</protein>
<dbReference type="EMBL" id="QSBY01000010">
    <property type="protein sequence ID" value="RHW69851.1"/>
    <property type="molecule type" value="Genomic_DNA"/>
</dbReference>
<dbReference type="Proteomes" id="UP000266743">
    <property type="component" value="Chromosome 10"/>
</dbReference>